<dbReference type="PANTHER" id="PTHR24298:SF800">
    <property type="entry name" value="CYTOCHROME P450 89A2-RELATED"/>
    <property type="match status" value="1"/>
</dbReference>
<evidence type="ECO:0000256" key="7">
    <source>
        <dbReference type="ARBA" id="ARBA00022723"/>
    </source>
</evidence>
<accession>A0A061EYU7</accession>
<proteinExistence type="inferred from homology"/>
<feature type="transmembrane region" description="Helical" evidence="12">
    <location>
        <begin position="216"/>
        <end position="242"/>
    </location>
</feature>
<keyword evidence="15" id="KW-1185">Reference proteome</keyword>
<evidence type="ECO:0000256" key="8">
    <source>
        <dbReference type="ARBA" id="ARBA00022801"/>
    </source>
</evidence>
<organism evidence="14 15">
    <name type="scientific">Theobroma cacao</name>
    <name type="common">Cacao</name>
    <name type="synonym">Cocoa</name>
    <dbReference type="NCBI Taxonomy" id="3641"/>
    <lineage>
        <taxon>Eukaryota</taxon>
        <taxon>Viridiplantae</taxon>
        <taxon>Streptophyta</taxon>
        <taxon>Embryophyta</taxon>
        <taxon>Tracheophyta</taxon>
        <taxon>Spermatophyta</taxon>
        <taxon>Magnoliopsida</taxon>
        <taxon>eudicotyledons</taxon>
        <taxon>Gunneridae</taxon>
        <taxon>Pentapetalae</taxon>
        <taxon>rosids</taxon>
        <taxon>malvids</taxon>
        <taxon>Malvales</taxon>
        <taxon>Malvaceae</taxon>
        <taxon>Byttnerioideae</taxon>
        <taxon>Theobroma</taxon>
    </lineage>
</organism>
<evidence type="ECO:0000256" key="2">
    <source>
        <dbReference type="ARBA" id="ARBA00004167"/>
    </source>
</evidence>
<feature type="transmembrane region" description="Helical" evidence="12">
    <location>
        <begin position="254"/>
        <end position="274"/>
    </location>
</feature>
<comment type="cofactor">
    <cofactor evidence="1">
        <name>heme</name>
        <dbReference type="ChEBI" id="CHEBI:30413"/>
    </cofactor>
</comment>
<feature type="compositionally biased region" description="Polar residues" evidence="11">
    <location>
        <begin position="431"/>
        <end position="447"/>
    </location>
</feature>
<dbReference type="GO" id="GO:0006508">
    <property type="term" value="P:proteolysis"/>
    <property type="evidence" value="ECO:0007669"/>
    <property type="project" value="UniProtKB-KW"/>
</dbReference>
<dbReference type="InterPro" id="IPR038765">
    <property type="entry name" value="Papain-like_cys_pep_sf"/>
</dbReference>
<sequence>MMGWDARSRNLGPIFPRAKKKVKEENLSKEKKDKKIEDKEEHIVSYVDTLLDLKLHEEKRKLDEGEMVSLCSEFLNTSIDTTSTVLHWIMANLVKYPHVQEKLFEKIKGVVGDGKEEGIVNFFIAEMGWDPKVWEDLMAFRLNRFLNSDGGEEVFNITGSKEIKMIPFGARRRMCLAYGLAMLHLEYFVASLILSFEWKVVDGDDIDLLEKQEFTMTVFSCWFDGCWGLVIVVLGVLGFEVPDSSVTKETQLRYNIYGFAWVIQFWAMEAILALQKIVAPFGPKDNVYPRMCRWDCNQKSKDFYKAIKKLESSDHLWALESLEPTADEAFLEYFMDVHVPLSEGHDLKKKRTYGGTKRMRIVAALVDELSGPELMDEGDDRGQGSEQPFDHAPAAPEPPLVLLKCIIEMTCRLRKRRQVLKYRSVQLNRRQLMSRRSSSTDRSGYTTDSKRADDKDIKVVTLTQSRIVNDEVVTTRQLRRMVRKHEKEMLELKASIQSLSGPSHGVGLEHDDANDGQHHEPGVDIDDDVFGANGNHVTHVDDVINEAVVVDVTFQSDDVEGEHVPLLESIIDASAGGDGEPDSVVAERKHLPQVDAFVEAVARAIVLYRGSTPDAVEVRSSSPESSAVHHGAVKISDPTKRAQLKMASKYMASPFVDPLVTRRDVRDKILDDYEAFKKDESTRVEVEAVHYHACVVDTIFFDTIRMLHTKFPTEDARAIMQIPDELRGYVEGERPTYSKKWEDVDFILAPCNVGGHWVVAKIDLVRWAIKVVDSVRTSDAKDNGVRAGQMTPLTTMMPFICHQASYFNNIRQKRRDLMPMPLDIHLPKAKVHRQNDSVSCGMFMIRYMDHILQSENIRVK</sequence>
<dbReference type="GO" id="GO:0005506">
    <property type="term" value="F:iron ion binding"/>
    <property type="evidence" value="ECO:0007669"/>
    <property type="project" value="InterPro"/>
</dbReference>
<keyword evidence="8" id="KW-0378">Hydrolase</keyword>
<dbReference type="HOGENOM" id="CLU_332726_0_0_1"/>
<dbReference type="PANTHER" id="PTHR24298">
    <property type="entry name" value="FLAVONOID 3'-MONOOXYGENASE-RELATED"/>
    <property type="match status" value="1"/>
</dbReference>
<evidence type="ECO:0000259" key="13">
    <source>
        <dbReference type="PROSITE" id="PS50600"/>
    </source>
</evidence>
<feature type="transmembrane region" description="Helical" evidence="12">
    <location>
        <begin position="175"/>
        <end position="196"/>
    </location>
</feature>
<keyword evidence="7" id="KW-0479">Metal-binding</keyword>
<dbReference type="EMBL" id="CM001883">
    <property type="protein sequence ID" value="EOY10240.1"/>
    <property type="molecule type" value="Genomic_DNA"/>
</dbReference>
<dbReference type="Gramene" id="EOY10240">
    <property type="protein sequence ID" value="EOY10240"/>
    <property type="gene ID" value="TCM_025607"/>
</dbReference>
<evidence type="ECO:0000256" key="10">
    <source>
        <dbReference type="ARBA" id="ARBA00023136"/>
    </source>
</evidence>
<feature type="region of interest" description="Disordered" evidence="11">
    <location>
        <begin position="15"/>
        <end position="34"/>
    </location>
</feature>
<keyword evidence="9 12" id="KW-1133">Transmembrane helix</keyword>
<dbReference type="PRINTS" id="PR00463">
    <property type="entry name" value="EP450I"/>
</dbReference>
<dbReference type="InterPro" id="IPR002401">
    <property type="entry name" value="Cyt_P450_E_grp-I"/>
</dbReference>
<dbReference type="InParanoid" id="A0A061EYU7"/>
<dbReference type="PROSITE" id="PS50600">
    <property type="entry name" value="ULP_PROTEASE"/>
    <property type="match status" value="1"/>
</dbReference>
<keyword evidence="5" id="KW-0645">Protease</keyword>
<keyword evidence="4" id="KW-0408">Iron</keyword>
<dbReference type="SUPFAM" id="SSF54001">
    <property type="entry name" value="Cysteine proteinases"/>
    <property type="match status" value="1"/>
</dbReference>
<dbReference type="SUPFAM" id="SSF48264">
    <property type="entry name" value="Cytochrome P450"/>
    <property type="match status" value="1"/>
</dbReference>
<keyword evidence="6 12" id="KW-0812">Transmembrane</keyword>
<dbReference type="GO" id="GO:0020037">
    <property type="term" value="F:heme binding"/>
    <property type="evidence" value="ECO:0007669"/>
    <property type="project" value="InterPro"/>
</dbReference>
<evidence type="ECO:0000256" key="9">
    <source>
        <dbReference type="ARBA" id="ARBA00022989"/>
    </source>
</evidence>
<feature type="compositionally biased region" description="Basic and acidic residues" evidence="11">
    <location>
        <begin position="22"/>
        <end position="34"/>
    </location>
</feature>
<evidence type="ECO:0000256" key="12">
    <source>
        <dbReference type="SAM" id="Phobius"/>
    </source>
</evidence>
<name>A0A061EYU7_THECC</name>
<dbReference type="Pfam" id="PF02902">
    <property type="entry name" value="Peptidase_C48"/>
    <property type="match status" value="1"/>
</dbReference>
<protein>
    <recommendedName>
        <fullName evidence="13">Ubiquitin-like protease family profile domain-containing protein</fullName>
    </recommendedName>
</protein>
<evidence type="ECO:0000256" key="1">
    <source>
        <dbReference type="ARBA" id="ARBA00001971"/>
    </source>
</evidence>
<dbReference type="InterPro" id="IPR003653">
    <property type="entry name" value="Peptidase_C48_C"/>
</dbReference>
<keyword evidence="4" id="KW-0349">Heme</keyword>
<feature type="region of interest" description="Disordered" evidence="11">
    <location>
        <begin position="372"/>
        <end position="395"/>
    </location>
</feature>
<evidence type="ECO:0000256" key="11">
    <source>
        <dbReference type="SAM" id="MobiDB-lite"/>
    </source>
</evidence>
<dbReference type="InterPro" id="IPR001128">
    <property type="entry name" value="Cyt_P450"/>
</dbReference>
<evidence type="ECO:0000256" key="3">
    <source>
        <dbReference type="ARBA" id="ARBA00005234"/>
    </source>
</evidence>
<evidence type="ECO:0000313" key="15">
    <source>
        <dbReference type="Proteomes" id="UP000026915"/>
    </source>
</evidence>
<dbReference type="GO" id="GO:0008234">
    <property type="term" value="F:cysteine-type peptidase activity"/>
    <property type="evidence" value="ECO:0007669"/>
    <property type="project" value="InterPro"/>
</dbReference>
<dbReference type="eggNOG" id="KOG0156">
    <property type="taxonomic scope" value="Eukaryota"/>
</dbReference>
<comment type="subcellular location">
    <subcellularLocation>
        <location evidence="2">Membrane</location>
        <topology evidence="2">Single-pass membrane protein</topology>
    </subcellularLocation>
</comment>
<dbReference type="AlphaFoldDB" id="A0A061EYU7"/>
<dbReference type="Gene3D" id="3.40.395.10">
    <property type="entry name" value="Adenoviral Proteinase, Chain A"/>
    <property type="match status" value="1"/>
</dbReference>
<gene>
    <name evidence="14" type="ORF">TCM_025607</name>
</gene>
<evidence type="ECO:0000313" key="14">
    <source>
        <dbReference type="EMBL" id="EOY10240.1"/>
    </source>
</evidence>
<evidence type="ECO:0000256" key="5">
    <source>
        <dbReference type="ARBA" id="ARBA00022670"/>
    </source>
</evidence>
<feature type="region of interest" description="Disordered" evidence="11">
    <location>
        <begin position="431"/>
        <end position="451"/>
    </location>
</feature>
<dbReference type="InterPro" id="IPR036396">
    <property type="entry name" value="Cyt_P450_sf"/>
</dbReference>
<dbReference type="Gene3D" id="1.10.630.10">
    <property type="entry name" value="Cytochrome P450"/>
    <property type="match status" value="2"/>
</dbReference>
<evidence type="ECO:0000256" key="4">
    <source>
        <dbReference type="ARBA" id="ARBA00022617"/>
    </source>
</evidence>
<dbReference type="Proteomes" id="UP000026915">
    <property type="component" value="Chromosome 5"/>
</dbReference>
<keyword evidence="10 12" id="KW-0472">Membrane</keyword>
<dbReference type="InterPro" id="IPR051103">
    <property type="entry name" value="Plant_metabolite_P450s"/>
</dbReference>
<comment type="similarity">
    <text evidence="3">Belongs to the peptidase C48 family.</text>
</comment>
<dbReference type="Pfam" id="PF00067">
    <property type="entry name" value="p450"/>
    <property type="match status" value="2"/>
</dbReference>
<dbReference type="GO" id="GO:0016020">
    <property type="term" value="C:membrane"/>
    <property type="evidence" value="ECO:0000318"/>
    <property type="project" value="GO_Central"/>
</dbReference>
<evidence type="ECO:0000256" key="6">
    <source>
        <dbReference type="ARBA" id="ARBA00022692"/>
    </source>
</evidence>
<dbReference type="GO" id="GO:0016709">
    <property type="term" value="F:oxidoreductase activity, acting on paired donors, with incorporation or reduction of molecular oxygen, NAD(P)H as one donor, and incorporation of one atom of oxygen"/>
    <property type="evidence" value="ECO:0000318"/>
    <property type="project" value="GO_Central"/>
</dbReference>
<reference evidence="14 15" key="1">
    <citation type="journal article" date="2013" name="Genome Biol.">
        <title>The genome sequence of the most widely cultivated cacao type and its use to identify candidate genes regulating pod color.</title>
        <authorList>
            <person name="Motamayor J.C."/>
            <person name="Mockaitis K."/>
            <person name="Schmutz J."/>
            <person name="Haiminen N."/>
            <person name="Iii D.L."/>
            <person name="Cornejo O."/>
            <person name="Findley S.D."/>
            <person name="Zheng P."/>
            <person name="Utro F."/>
            <person name="Royaert S."/>
            <person name="Saski C."/>
            <person name="Jenkins J."/>
            <person name="Podicheti R."/>
            <person name="Zhao M."/>
            <person name="Scheffler B.E."/>
            <person name="Stack J.C."/>
            <person name="Feltus F.A."/>
            <person name="Mustiga G.M."/>
            <person name="Amores F."/>
            <person name="Phillips W."/>
            <person name="Marelli J.P."/>
            <person name="May G.D."/>
            <person name="Shapiro H."/>
            <person name="Ma J."/>
            <person name="Bustamante C.D."/>
            <person name="Schnell R.J."/>
            <person name="Main D."/>
            <person name="Gilbert D."/>
            <person name="Parida L."/>
            <person name="Kuhn D.N."/>
        </authorList>
    </citation>
    <scope>NUCLEOTIDE SEQUENCE [LARGE SCALE GENOMIC DNA]</scope>
    <source>
        <strain evidence="15">cv. Matina 1-6</strain>
    </source>
</reference>
<feature type="domain" description="Ubiquitin-like protease family profile" evidence="13">
    <location>
        <begin position="649"/>
        <end position="851"/>
    </location>
</feature>